<dbReference type="Pfam" id="PF00248">
    <property type="entry name" value="Aldo_ket_red"/>
    <property type="match status" value="1"/>
</dbReference>
<dbReference type="CDD" id="cd19120">
    <property type="entry name" value="AKR_AKR3C2-3"/>
    <property type="match status" value="1"/>
</dbReference>
<protein>
    <submittedName>
        <fullName evidence="4">Uncharacterized protein</fullName>
    </submittedName>
</protein>
<gene>
    <name evidence="4" type="ORF">PoMZ_08020</name>
</gene>
<dbReference type="SMR" id="A0A4P7NGK0"/>
<evidence type="ECO:0000256" key="3">
    <source>
        <dbReference type="ARBA" id="ARBA00023002"/>
    </source>
</evidence>
<dbReference type="AlphaFoldDB" id="A0A4P7NGK0"/>
<dbReference type="EMBL" id="CP034207">
    <property type="protein sequence ID" value="QBZ61074.1"/>
    <property type="molecule type" value="Genomic_DNA"/>
</dbReference>
<dbReference type="PANTHER" id="PTHR43827:SF3">
    <property type="entry name" value="NADP-DEPENDENT OXIDOREDUCTASE DOMAIN-CONTAINING PROTEIN"/>
    <property type="match status" value="1"/>
</dbReference>
<accession>A0A4P7NGK0</accession>
<organism evidence="4 5">
    <name type="scientific">Pyricularia oryzae</name>
    <name type="common">Rice blast fungus</name>
    <name type="synonym">Magnaporthe oryzae</name>
    <dbReference type="NCBI Taxonomy" id="318829"/>
    <lineage>
        <taxon>Eukaryota</taxon>
        <taxon>Fungi</taxon>
        <taxon>Dikarya</taxon>
        <taxon>Ascomycota</taxon>
        <taxon>Pezizomycotina</taxon>
        <taxon>Sordariomycetes</taxon>
        <taxon>Sordariomycetidae</taxon>
        <taxon>Magnaporthales</taxon>
        <taxon>Pyriculariaceae</taxon>
        <taxon>Pyricularia</taxon>
    </lineage>
</organism>
<evidence type="ECO:0000313" key="4">
    <source>
        <dbReference type="EMBL" id="QBZ61074.1"/>
    </source>
</evidence>
<proteinExistence type="inferred from homology"/>
<dbReference type="Gene3D" id="3.20.20.100">
    <property type="entry name" value="NADP-dependent oxidoreductase domain"/>
    <property type="match status" value="1"/>
</dbReference>
<dbReference type="GO" id="GO:0016652">
    <property type="term" value="F:oxidoreductase activity, acting on NAD(P)H as acceptor"/>
    <property type="evidence" value="ECO:0007669"/>
    <property type="project" value="InterPro"/>
</dbReference>
<evidence type="ECO:0000256" key="2">
    <source>
        <dbReference type="ARBA" id="ARBA00022857"/>
    </source>
</evidence>
<name>A0A4P7NGK0_PYROR</name>
<reference evidence="4 5" key="1">
    <citation type="journal article" date="2019" name="Mol. Biol. Evol.">
        <title>Blast fungal genomes show frequent chromosomal changes, gene gains and losses, and effector gene turnover.</title>
        <authorList>
            <person name="Gomez Luciano L.B."/>
            <person name="Jason Tsai I."/>
            <person name="Chuma I."/>
            <person name="Tosa Y."/>
            <person name="Chen Y.H."/>
            <person name="Li J.Y."/>
            <person name="Li M.Y."/>
            <person name="Jade Lu M.Y."/>
            <person name="Nakayashiki H."/>
            <person name="Li W.H."/>
        </authorList>
    </citation>
    <scope>NUCLEOTIDE SEQUENCE [LARGE SCALE GENOMIC DNA]</scope>
    <source>
        <strain evidence="4">MZ5-1-6</strain>
    </source>
</reference>
<dbReference type="InterPro" id="IPR018170">
    <property type="entry name" value="Aldo/ket_reductase_CS"/>
</dbReference>
<dbReference type="InterPro" id="IPR020471">
    <property type="entry name" value="AKR"/>
</dbReference>
<dbReference type="VEuPathDB" id="FungiDB:M_BR32_EuGene_00039291"/>
<evidence type="ECO:0000256" key="1">
    <source>
        <dbReference type="ARBA" id="ARBA00007905"/>
    </source>
</evidence>
<dbReference type="OMA" id="AWKAMEG"/>
<dbReference type="FunFam" id="3.20.20.100:FF:000002">
    <property type="entry name" value="2,5-diketo-D-gluconic acid reductase A"/>
    <property type="match status" value="1"/>
</dbReference>
<dbReference type="InterPro" id="IPR036812">
    <property type="entry name" value="NAD(P)_OxRdtase_dom_sf"/>
</dbReference>
<dbReference type="PIRSF" id="PIRSF000097">
    <property type="entry name" value="AKR"/>
    <property type="match status" value="1"/>
</dbReference>
<dbReference type="Proteomes" id="UP000294847">
    <property type="component" value="Chromosome 4"/>
</dbReference>
<dbReference type="InterPro" id="IPR023210">
    <property type="entry name" value="NADP_OxRdtase_dom"/>
</dbReference>
<dbReference type="PROSITE" id="PS00062">
    <property type="entry name" value="ALDOKETO_REDUCTASE_2"/>
    <property type="match status" value="1"/>
</dbReference>
<evidence type="ECO:0000313" key="5">
    <source>
        <dbReference type="Proteomes" id="UP000294847"/>
    </source>
</evidence>
<keyword evidence="2" id="KW-0521">NADP</keyword>
<dbReference type="PANTHER" id="PTHR43827">
    <property type="entry name" value="2,5-DIKETO-D-GLUCONIC ACID REDUCTASE"/>
    <property type="match status" value="1"/>
</dbReference>
<dbReference type="InterPro" id="IPR044494">
    <property type="entry name" value="AKR3C2/3"/>
</dbReference>
<sequence>MNSAASSHQPDASGEAPKQLNYLPYLKLNDGNQIPMLSYGLGTAQCRRGGDVDPKLVELTKIALKKGYNHLDGAEVYGNEEELGQAVKESGLPRESLFITTKTFCKPGVTTQESLDASLKRLQLDYVDLFLIHSPFWAESPEELQAKWAEMEALREAGKAKSIGVSNFLQEHLETILKTAKVPPAINQIEYHPYLQHGDLLDYHRKQNIATSAYGPLTAITNAKGGPVDGKYHELARKYGVTPGEIALRWCIDQGVVAITTSAKEDRLEALQKRIPSFKLTPKEVQEISELGNQKHHRGFWNNKFAADDRR</sequence>
<dbReference type="PRINTS" id="PR00069">
    <property type="entry name" value="ALDKETRDTASE"/>
</dbReference>
<comment type="similarity">
    <text evidence="1">Belongs to the aldo/keto reductase family.</text>
</comment>
<dbReference type="SUPFAM" id="SSF51430">
    <property type="entry name" value="NAD(P)-linked oxidoreductase"/>
    <property type="match status" value="1"/>
</dbReference>
<dbReference type="GO" id="GO:0016616">
    <property type="term" value="F:oxidoreductase activity, acting on the CH-OH group of donors, NAD or NADP as acceptor"/>
    <property type="evidence" value="ECO:0007669"/>
    <property type="project" value="UniProtKB-ARBA"/>
</dbReference>
<keyword evidence="3" id="KW-0560">Oxidoreductase</keyword>